<reference evidence="2" key="1">
    <citation type="submission" date="2021-10" db="EMBL/GenBank/DDBJ databases">
        <title>Tropical sea cucumber genome reveals ecological adaptation and Cuvierian tubules defense mechanism.</title>
        <authorList>
            <person name="Chen T."/>
        </authorList>
    </citation>
    <scope>NUCLEOTIDE SEQUENCE</scope>
    <source>
        <strain evidence="2">Nanhai2018</strain>
        <tissue evidence="2">Muscle</tissue>
    </source>
</reference>
<comment type="caution">
    <text evidence="2">The sequence shown here is derived from an EMBL/GenBank/DDBJ whole genome shotgun (WGS) entry which is preliminary data.</text>
</comment>
<dbReference type="OrthoDB" id="6287527at2759"/>
<dbReference type="Proteomes" id="UP001152320">
    <property type="component" value="Unassembled WGS sequence"/>
</dbReference>
<evidence type="ECO:0000313" key="2">
    <source>
        <dbReference type="EMBL" id="KAJ8019188.1"/>
    </source>
</evidence>
<accession>A0A9Q1BBD1</accession>
<protein>
    <recommendedName>
        <fullName evidence="1">Retrovirus-related Pol polyprotein from transposon TNT 1-94-like beta-barrel domain-containing protein</fullName>
    </recommendedName>
</protein>
<gene>
    <name evidence="2" type="ORF">HOLleu_42393</name>
</gene>
<keyword evidence="3" id="KW-1185">Reference proteome</keyword>
<dbReference type="Pfam" id="PF22936">
    <property type="entry name" value="Pol_BBD"/>
    <property type="match status" value="1"/>
</dbReference>
<proteinExistence type="predicted"/>
<feature type="domain" description="Retrovirus-related Pol polyprotein from transposon TNT 1-94-like beta-barrel" evidence="1">
    <location>
        <begin position="9"/>
        <end position="83"/>
    </location>
</feature>
<sequence length="87" mass="9404">MTHEVKGLLVDFGATTHVVNDQSKFIRFDDDFNPADHYIGLADSSRTNNVAMGKGDASITLVDSNGNAQKAILKDALHTPSFKLVLS</sequence>
<organism evidence="2 3">
    <name type="scientific">Holothuria leucospilota</name>
    <name type="common">Black long sea cucumber</name>
    <name type="synonym">Mertensiothuria leucospilota</name>
    <dbReference type="NCBI Taxonomy" id="206669"/>
    <lineage>
        <taxon>Eukaryota</taxon>
        <taxon>Metazoa</taxon>
        <taxon>Echinodermata</taxon>
        <taxon>Eleutherozoa</taxon>
        <taxon>Echinozoa</taxon>
        <taxon>Holothuroidea</taxon>
        <taxon>Aspidochirotacea</taxon>
        <taxon>Aspidochirotida</taxon>
        <taxon>Holothuriidae</taxon>
        <taxon>Holothuria</taxon>
    </lineage>
</organism>
<dbReference type="AlphaFoldDB" id="A0A9Q1BBD1"/>
<evidence type="ECO:0000259" key="1">
    <source>
        <dbReference type="Pfam" id="PF22936"/>
    </source>
</evidence>
<evidence type="ECO:0000313" key="3">
    <source>
        <dbReference type="Proteomes" id="UP001152320"/>
    </source>
</evidence>
<name>A0A9Q1BBD1_HOLLE</name>
<dbReference type="EMBL" id="JAIZAY010000065">
    <property type="protein sequence ID" value="KAJ8019188.1"/>
    <property type="molecule type" value="Genomic_DNA"/>
</dbReference>
<dbReference type="InterPro" id="IPR054722">
    <property type="entry name" value="PolX-like_BBD"/>
</dbReference>